<evidence type="ECO:0000259" key="3">
    <source>
        <dbReference type="PROSITE" id="PS51782"/>
    </source>
</evidence>
<reference evidence="5" key="1">
    <citation type="submission" date="2012-02" db="EMBL/GenBank/DDBJ databases">
        <title>The complete genome of Halobacteroides halobius DSM 5150.</title>
        <authorList>
            <person name="Lucas S."/>
            <person name="Copeland A."/>
            <person name="Lapidus A."/>
            <person name="Glavina del Rio T."/>
            <person name="Dalin E."/>
            <person name="Tice H."/>
            <person name="Bruce D."/>
            <person name="Goodwin L."/>
            <person name="Pitluck S."/>
            <person name="Peters L."/>
            <person name="Mikhailova N."/>
            <person name="Gu W."/>
            <person name="Kyrpides N."/>
            <person name="Mavromatis K."/>
            <person name="Ivanova N."/>
            <person name="Brettin T."/>
            <person name="Detter J.C."/>
            <person name="Han C."/>
            <person name="Larimer F."/>
            <person name="Land M."/>
            <person name="Hauser L."/>
            <person name="Markowitz V."/>
            <person name="Cheng J.-F."/>
            <person name="Hugenholtz P."/>
            <person name="Woyke T."/>
            <person name="Wu D."/>
            <person name="Tindall B."/>
            <person name="Pomrenke H."/>
            <person name="Brambilla E."/>
            <person name="Klenk H.-P."/>
            <person name="Eisen J.A."/>
        </authorList>
    </citation>
    <scope>NUCLEOTIDE SEQUENCE [LARGE SCALE GENOMIC DNA]</scope>
    <source>
        <strain evidence="5">ATCC 35273 / DSM 5150 / MD-1</strain>
    </source>
</reference>
<dbReference type="AlphaFoldDB" id="L0K712"/>
<evidence type="ECO:0000256" key="2">
    <source>
        <dbReference type="RuleBase" id="RU362119"/>
    </source>
</evidence>
<dbReference type="SUPFAM" id="SSF56300">
    <property type="entry name" value="Metallo-dependent phosphatases"/>
    <property type="match status" value="1"/>
</dbReference>
<dbReference type="EMBL" id="CP003359">
    <property type="protein sequence ID" value="AGB41077.1"/>
    <property type="molecule type" value="Genomic_DNA"/>
</dbReference>
<dbReference type="PATRIC" id="fig|748449.3.peg.1087"/>
<proteinExistence type="inferred from homology"/>
<dbReference type="InterPro" id="IPR036779">
    <property type="entry name" value="LysM_dom_sf"/>
</dbReference>
<sequence length="558" mass="61219">MKKRLSTVFLVLLVLCLVSSVALAKTIDLTIFHTNDTHAHVEEGKYAGMGFAKIATIVKQARKEVTNVLLLDAGDTFHGTSFANLNEGKSIAKIYNKLGYDVLVPGNHDFNYGHHRLAKLNKMTEFPIISANIVKADNQRAFRFQPGEIKNINGVKVAILGLTTPETTYKTHPKNVAGLEFKDPIKTAKGMVNLIKKKSNPDLIIALTHLGLSEGSKYTSKRLAQEVPGIDLIVDGHSHTKLEKGKLINNTPIVMAGEYTESLGVVNLTIKDGKLVKGRADLITKEEAANVKKDKKMLQLIADIKAKNKEITSTVIGKTAVKLNGAREDIRTGETNLGDLVANAMLEAVVADIAITNSGGIRASIPQGKITKGEVLKVLPFNNYVIVKKVKGRVILEAIEHGISKYPAHEGLFPQVAGLSFMFNPSQPAGKRGLALQINDNPIDPDQYYKVAINDFMAAGGDGYRMFKEAKTIQEAGSLDEIVIDYIKERGVVALEQDGRIIPIEREGNHYEYTIKWGDTLSELSLWLEIKMSKLIKLNKIKNPDLIYAGDKLILPSN</sequence>
<dbReference type="Proteomes" id="UP000010880">
    <property type="component" value="Chromosome"/>
</dbReference>
<dbReference type="Pfam" id="PF02872">
    <property type="entry name" value="5_nucleotid_C"/>
    <property type="match status" value="1"/>
</dbReference>
<dbReference type="PRINTS" id="PR01607">
    <property type="entry name" value="APYRASEFAMLY"/>
</dbReference>
<dbReference type="KEGG" id="hhl:Halha_1128"/>
<dbReference type="eggNOG" id="COG0737">
    <property type="taxonomic scope" value="Bacteria"/>
</dbReference>
<feature type="chain" id="PRO_5005138736" evidence="2">
    <location>
        <begin position="25"/>
        <end position="558"/>
    </location>
</feature>
<dbReference type="Pfam" id="PF00149">
    <property type="entry name" value="Metallophos"/>
    <property type="match status" value="1"/>
</dbReference>
<dbReference type="RefSeq" id="WP_015326802.1">
    <property type="nucleotide sequence ID" value="NC_019978.1"/>
</dbReference>
<protein>
    <submittedName>
        <fullName evidence="4">5'-nucleotidase/2',3'-cyclic phosphodiesterase-like hydrolase</fullName>
    </submittedName>
</protein>
<name>L0K712_HALHC</name>
<dbReference type="SMART" id="SM00257">
    <property type="entry name" value="LysM"/>
    <property type="match status" value="1"/>
</dbReference>
<dbReference type="Gene3D" id="3.60.21.10">
    <property type="match status" value="1"/>
</dbReference>
<comment type="similarity">
    <text evidence="2">Belongs to the 5'-nucleotidase family.</text>
</comment>
<keyword evidence="2 4" id="KW-0378">Hydrolase</keyword>
<dbReference type="InterPro" id="IPR006179">
    <property type="entry name" value="5_nucleotidase/apyrase"/>
</dbReference>
<dbReference type="InterPro" id="IPR004843">
    <property type="entry name" value="Calcineurin-like_PHP"/>
</dbReference>
<dbReference type="PANTHER" id="PTHR11575">
    <property type="entry name" value="5'-NUCLEOTIDASE-RELATED"/>
    <property type="match status" value="1"/>
</dbReference>
<dbReference type="InterPro" id="IPR008334">
    <property type="entry name" value="5'-Nucleotdase_C"/>
</dbReference>
<dbReference type="SUPFAM" id="SSF54106">
    <property type="entry name" value="LysM domain"/>
    <property type="match status" value="1"/>
</dbReference>
<dbReference type="HOGENOM" id="CLU_005854_7_3_9"/>
<dbReference type="eggNOG" id="COG1388">
    <property type="taxonomic scope" value="Bacteria"/>
</dbReference>
<dbReference type="InterPro" id="IPR029052">
    <property type="entry name" value="Metallo-depent_PP-like"/>
</dbReference>
<dbReference type="SUPFAM" id="SSF55816">
    <property type="entry name" value="5'-nucleotidase (syn. UDP-sugar hydrolase), C-terminal domain"/>
    <property type="match status" value="1"/>
</dbReference>
<feature type="domain" description="LysM" evidence="3">
    <location>
        <begin position="511"/>
        <end position="555"/>
    </location>
</feature>
<dbReference type="GO" id="GO:0009166">
    <property type="term" value="P:nucleotide catabolic process"/>
    <property type="evidence" value="ECO:0007669"/>
    <property type="project" value="InterPro"/>
</dbReference>
<dbReference type="GO" id="GO:0000166">
    <property type="term" value="F:nucleotide binding"/>
    <property type="evidence" value="ECO:0007669"/>
    <property type="project" value="UniProtKB-KW"/>
</dbReference>
<gene>
    <name evidence="4" type="ordered locus">Halha_1128</name>
</gene>
<dbReference type="InterPro" id="IPR018392">
    <property type="entry name" value="LysM"/>
</dbReference>
<dbReference type="PROSITE" id="PS51782">
    <property type="entry name" value="LYSM"/>
    <property type="match status" value="1"/>
</dbReference>
<evidence type="ECO:0000313" key="5">
    <source>
        <dbReference type="Proteomes" id="UP000010880"/>
    </source>
</evidence>
<dbReference type="Pfam" id="PF01476">
    <property type="entry name" value="LysM"/>
    <property type="match status" value="1"/>
</dbReference>
<dbReference type="CDD" id="cd00118">
    <property type="entry name" value="LysM"/>
    <property type="match status" value="1"/>
</dbReference>
<dbReference type="InterPro" id="IPR036907">
    <property type="entry name" value="5'-Nucleotdase_C_sf"/>
</dbReference>
<evidence type="ECO:0000313" key="4">
    <source>
        <dbReference type="EMBL" id="AGB41077.1"/>
    </source>
</evidence>
<organism evidence="4 5">
    <name type="scientific">Halobacteroides halobius (strain ATCC 35273 / DSM 5150 / MD-1)</name>
    <dbReference type="NCBI Taxonomy" id="748449"/>
    <lineage>
        <taxon>Bacteria</taxon>
        <taxon>Bacillati</taxon>
        <taxon>Bacillota</taxon>
        <taxon>Clostridia</taxon>
        <taxon>Halanaerobiales</taxon>
        <taxon>Halobacteroidaceae</taxon>
        <taxon>Halobacteroides</taxon>
    </lineage>
</organism>
<dbReference type="Gene3D" id="3.10.350.10">
    <property type="entry name" value="LysM domain"/>
    <property type="match status" value="1"/>
</dbReference>
<evidence type="ECO:0000256" key="1">
    <source>
        <dbReference type="ARBA" id="ARBA00022729"/>
    </source>
</evidence>
<keyword evidence="5" id="KW-1185">Reference proteome</keyword>
<keyword evidence="1 2" id="KW-0732">Signal</keyword>
<accession>L0K712</accession>
<dbReference type="PANTHER" id="PTHR11575:SF24">
    <property type="entry name" value="5'-NUCLEOTIDASE"/>
    <property type="match status" value="1"/>
</dbReference>
<dbReference type="STRING" id="748449.Halha_1128"/>
<dbReference type="Gene3D" id="3.90.780.10">
    <property type="entry name" value="5'-Nucleotidase, C-terminal domain"/>
    <property type="match status" value="1"/>
</dbReference>
<dbReference type="CDD" id="cd00845">
    <property type="entry name" value="MPP_UshA_N_like"/>
    <property type="match status" value="1"/>
</dbReference>
<keyword evidence="2" id="KW-0547">Nucleotide-binding</keyword>
<feature type="signal peptide" evidence="2">
    <location>
        <begin position="1"/>
        <end position="24"/>
    </location>
</feature>
<dbReference type="GO" id="GO:0016787">
    <property type="term" value="F:hydrolase activity"/>
    <property type="evidence" value="ECO:0007669"/>
    <property type="project" value="UniProtKB-KW"/>
</dbReference>